<reference evidence="2 3" key="1">
    <citation type="submission" date="2013-09" db="EMBL/GenBank/DDBJ databases">
        <authorList>
            <person name="Zeng Z."/>
            <person name="Chen C."/>
        </authorList>
    </citation>
    <scope>NUCLEOTIDE SEQUENCE [LARGE SCALE GENOMIC DNA]</scope>
    <source>
        <strain evidence="2 3">GH29-5</strain>
    </source>
</reference>
<gene>
    <name evidence="2" type="ORF">Q764_13760</name>
</gene>
<feature type="domain" description="PKD-like" evidence="1">
    <location>
        <begin position="627"/>
        <end position="707"/>
    </location>
</feature>
<keyword evidence="3" id="KW-1185">Reference proteome</keyword>
<dbReference type="Proteomes" id="UP000030121">
    <property type="component" value="Unassembled WGS sequence"/>
</dbReference>
<dbReference type="Pfam" id="PF13585">
    <property type="entry name" value="CHU_C"/>
    <property type="match status" value="1"/>
</dbReference>
<dbReference type="InterPro" id="IPR045828">
    <property type="entry name" value="PKD_Bacteroidetes"/>
</dbReference>
<evidence type="ECO:0000313" key="3">
    <source>
        <dbReference type="Proteomes" id="UP000030121"/>
    </source>
</evidence>
<feature type="domain" description="PKD-like" evidence="1">
    <location>
        <begin position="901"/>
        <end position="982"/>
    </location>
</feature>
<feature type="domain" description="PKD-like" evidence="1">
    <location>
        <begin position="717"/>
        <end position="802"/>
    </location>
</feature>
<sequence length="1232" mass="124517">ASGCAPSNSSTASITITPMPSATISYATPFCQGSGTAAVTQTGVTGGSYSAGVGLVIDATTGLVDLNTSTPGSYTVTYTIAAGAGCPVFTTTAPIVINPTVMPTTGFSYTSPVCSNGTNPSPTGVAGFTTGGTYSAGAGLTINSTTGEIDLATSTPGTYTVTYTVAASGCAPSNSSTASITITPMPTATISYATPFCNTSLSETVTLNGTGAYTGGTYSSTPGLVIDATTGDINPNASTSGTYTVTYTVPASGGCPSTSASTSITINAQPTAGADGGTVVCDNSTAAIDLFSLITGEQAGGTWVRTSGTGGAFNSAAGTFTPSAGATTSIFEYTVNGVTPCSSDVSIATITINAQPTAGNDGSTTVCENSTAAIDLYSLISGEQTGGNWVRLSGTGGVFNAAAGTFTPSVGATTSTFEYTVNGVAPCSNDASTAIVNINAQPTAGSDGSIVVCDNDTTTIDLFSLITGEQAGGTWVRTSGTGGIFNAAAGTYLPAIGATSSTFEYTVNGIAPCANDTSIASVTINPQPNVIATPASQTICSNTSTGINLSSGVAGTTYSWTVVQNGVTGASNGSGGVINQTLTATGSAIGTVTYTITPTANGCIGNPINVVITVNPLPDVIATPTSETLCSGQVTGITLTSGMTGTTYSWTASATGVSGATNGSGTVINDVLTATGTTTGNVVYTITPLNNGCSGTPVNVVVMVTPKAILTATPLNQQICSGSSATINLSSNMPNTVYNWSVNQTGVTGASSGLNVNTTSINHTLTLVDPFVQGVVVYTITPIVNSCPGDPVQVTVTVKPIPNVTANPDQQTICSQETTNISLTSSVPGTTYSWMVLQNGVIGAMPGSGTAIQQTLSTVSFVPGTVDYVITPFNGGCAGTPITVTVTVNPKPQVIGSSSYSICSGEFTTISLTSFVAGTTFSWTVVQNGVTGAFNDSSTGDITQQLHTTGSGVGTVVYTVIPTANGCAGAPFTVTVHVKPLPVSAMVPGTVCIDSVTGEVLSTHLLDTGLNTVDYDFTWYFNGVVIPGAMGSTYVASAPGDYSVDIINTNTGCTSDPAAVENTVTVVESNPGILMQMYVNEAFSNNPTITVVVSGTGVYQYQIDGGVPQSSNVFTGILPGLHTIVVTDENGCTYIEDTIYVIGYPHFFTPNGDGFNDTWNVWDLSDDQPNAEILIFDRYGKLIKQIIPGGSGWNGTYNGEPLPSTDYWFTIRFKDGPNLEERIFKAHFSLKR</sequence>
<evidence type="ECO:0000259" key="1">
    <source>
        <dbReference type="Pfam" id="PF19406"/>
    </source>
</evidence>
<evidence type="ECO:0000313" key="2">
    <source>
        <dbReference type="EMBL" id="KGO86202.1"/>
    </source>
</evidence>
<dbReference type="OrthoDB" id="1652165at2"/>
<feature type="non-terminal residue" evidence="2">
    <location>
        <position position="1"/>
    </location>
</feature>
<dbReference type="InterPro" id="IPR026341">
    <property type="entry name" value="T9SS_type_B"/>
</dbReference>
<accession>A0A0A2M0Q9</accession>
<protein>
    <recommendedName>
        <fullName evidence="1">PKD-like domain-containing protein</fullName>
    </recommendedName>
</protein>
<feature type="domain" description="PKD-like" evidence="1">
    <location>
        <begin position="537"/>
        <end position="618"/>
    </location>
</feature>
<dbReference type="eggNOG" id="COG4932">
    <property type="taxonomic scope" value="Bacteria"/>
</dbReference>
<dbReference type="Pfam" id="PF19406">
    <property type="entry name" value="PKD_5"/>
    <property type="match status" value="5"/>
</dbReference>
<dbReference type="NCBIfam" id="TIGR04131">
    <property type="entry name" value="Bac_Flav_CTERM"/>
    <property type="match status" value="1"/>
</dbReference>
<dbReference type="STRING" id="1121899.GCA_000430025_02679"/>
<proteinExistence type="predicted"/>
<dbReference type="eggNOG" id="COG3291">
    <property type="taxonomic scope" value="Bacteria"/>
</dbReference>
<dbReference type="AlphaFoldDB" id="A0A0A2M0Q9"/>
<dbReference type="RefSeq" id="WP_035745046.1">
    <property type="nucleotide sequence ID" value="NZ_JRLW01000032.1"/>
</dbReference>
<dbReference type="EMBL" id="JRLW01000032">
    <property type="protein sequence ID" value="KGO86202.1"/>
    <property type="molecule type" value="Genomic_DNA"/>
</dbReference>
<organism evidence="2 3">
    <name type="scientific">Flavobacterium suncheonense GH29-5 = DSM 17707</name>
    <dbReference type="NCBI Taxonomy" id="1121899"/>
    <lineage>
        <taxon>Bacteria</taxon>
        <taxon>Pseudomonadati</taxon>
        <taxon>Bacteroidota</taxon>
        <taxon>Flavobacteriia</taxon>
        <taxon>Flavobacteriales</taxon>
        <taxon>Flavobacteriaceae</taxon>
        <taxon>Flavobacterium</taxon>
    </lineage>
</organism>
<name>A0A0A2M0Q9_9FLAO</name>
<comment type="caution">
    <text evidence="2">The sequence shown here is derived from an EMBL/GenBank/DDBJ whole genome shotgun (WGS) entry which is preliminary data.</text>
</comment>
<feature type="domain" description="PKD-like" evidence="1">
    <location>
        <begin position="811"/>
        <end position="892"/>
    </location>
</feature>